<gene>
    <name evidence="2" type="ORF">QJS04_geneDACA003317</name>
</gene>
<evidence type="ECO:0000313" key="3">
    <source>
        <dbReference type="Proteomes" id="UP001179952"/>
    </source>
</evidence>
<comment type="caution">
    <text evidence="2">The sequence shown here is derived from an EMBL/GenBank/DDBJ whole genome shotgun (WGS) entry which is preliminary data.</text>
</comment>
<dbReference type="Proteomes" id="UP001179952">
    <property type="component" value="Unassembled WGS sequence"/>
</dbReference>
<feature type="compositionally biased region" description="Low complexity" evidence="1">
    <location>
        <begin position="42"/>
        <end position="56"/>
    </location>
</feature>
<organism evidence="2 3">
    <name type="scientific">Acorus gramineus</name>
    <name type="common">Dwarf sweet flag</name>
    <dbReference type="NCBI Taxonomy" id="55184"/>
    <lineage>
        <taxon>Eukaryota</taxon>
        <taxon>Viridiplantae</taxon>
        <taxon>Streptophyta</taxon>
        <taxon>Embryophyta</taxon>
        <taxon>Tracheophyta</taxon>
        <taxon>Spermatophyta</taxon>
        <taxon>Magnoliopsida</taxon>
        <taxon>Liliopsida</taxon>
        <taxon>Acoraceae</taxon>
        <taxon>Acorus</taxon>
    </lineage>
</organism>
<keyword evidence="3" id="KW-1185">Reference proteome</keyword>
<reference evidence="2" key="2">
    <citation type="submission" date="2023-06" db="EMBL/GenBank/DDBJ databases">
        <authorList>
            <person name="Ma L."/>
            <person name="Liu K.-W."/>
            <person name="Li Z."/>
            <person name="Hsiao Y.-Y."/>
            <person name="Qi Y."/>
            <person name="Fu T."/>
            <person name="Tang G."/>
            <person name="Zhang D."/>
            <person name="Sun W.-H."/>
            <person name="Liu D.-K."/>
            <person name="Li Y."/>
            <person name="Chen G.-Z."/>
            <person name="Liu X.-D."/>
            <person name="Liao X.-Y."/>
            <person name="Jiang Y.-T."/>
            <person name="Yu X."/>
            <person name="Hao Y."/>
            <person name="Huang J."/>
            <person name="Zhao X.-W."/>
            <person name="Ke S."/>
            <person name="Chen Y.-Y."/>
            <person name="Wu W.-L."/>
            <person name="Hsu J.-L."/>
            <person name="Lin Y.-F."/>
            <person name="Huang M.-D."/>
            <person name="Li C.-Y."/>
            <person name="Huang L."/>
            <person name="Wang Z.-W."/>
            <person name="Zhao X."/>
            <person name="Zhong W.-Y."/>
            <person name="Peng D.-H."/>
            <person name="Ahmad S."/>
            <person name="Lan S."/>
            <person name="Zhang J.-S."/>
            <person name="Tsai W.-C."/>
            <person name="Van De Peer Y."/>
            <person name="Liu Z.-J."/>
        </authorList>
    </citation>
    <scope>NUCLEOTIDE SEQUENCE</scope>
    <source>
        <strain evidence="2">SCP</strain>
        <tissue evidence="2">Leaves</tissue>
    </source>
</reference>
<accession>A0AAV9BQY8</accession>
<evidence type="ECO:0000256" key="1">
    <source>
        <dbReference type="SAM" id="MobiDB-lite"/>
    </source>
</evidence>
<dbReference type="EMBL" id="JAUJYN010000002">
    <property type="protein sequence ID" value="KAK1278922.1"/>
    <property type="molecule type" value="Genomic_DNA"/>
</dbReference>
<protein>
    <submittedName>
        <fullName evidence="2">Uncharacterized protein</fullName>
    </submittedName>
</protein>
<reference evidence="2" key="1">
    <citation type="journal article" date="2023" name="Nat. Commun.">
        <title>Diploid and tetraploid genomes of Acorus and the evolution of monocots.</title>
        <authorList>
            <person name="Ma L."/>
            <person name="Liu K.W."/>
            <person name="Li Z."/>
            <person name="Hsiao Y.Y."/>
            <person name="Qi Y."/>
            <person name="Fu T."/>
            <person name="Tang G.D."/>
            <person name="Zhang D."/>
            <person name="Sun W.H."/>
            <person name="Liu D.K."/>
            <person name="Li Y."/>
            <person name="Chen G.Z."/>
            <person name="Liu X.D."/>
            <person name="Liao X.Y."/>
            <person name="Jiang Y.T."/>
            <person name="Yu X."/>
            <person name="Hao Y."/>
            <person name="Huang J."/>
            <person name="Zhao X.W."/>
            <person name="Ke S."/>
            <person name="Chen Y.Y."/>
            <person name="Wu W.L."/>
            <person name="Hsu J.L."/>
            <person name="Lin Y.F."/>
            <person name="Huang M.D."/>
            <person name="Li C.Y."/>
            <person name="Huang L."/>
            <person name="Wang Z.W."/>
            <person name="Zhao X."/>
            <person name="Zhong W.Y."/>
            <person name="Peng D.H."/>
            <person name="Ahmad S."/>
            <person name="Lan S."/>
            <person name="Zhang J.S."/>
            <person name="Tsai W.C."/>
            <person name="Van de Peer Y."/>
            <person name="Liu Z.J."/>
        </authorList>
    </citation>
    <scope>NUCLEOTIDE SEQUENCE</scope>
    <source>
        <strain evidence="2">SCP</strain>
    </source>
</reference>
<feature type="compositionally biased region" description="Acidic residues" evidence="1">
    <location>
        <begin position="77"/>
        <end position="86"/>
    </location>
</feature>
<sequence length="140" mass="15448">MERVRISSYARQRSAMGGNSSPMHVRGGGHVRSGSAGPSNFRRPQQARAAAQRLARVMAHQPAEDDDGSDTDRDHDDGDDEDDDDFYQPPSARVARRSRSPAKEVPSDGVQDRVEWKPNLKEGFSVRQGGGDLLKEVCWS</sequence>
<dbReference type="AlphaFoldDB" id="A0AAV9BQY8"/>
<proteinExistence type="predicted"/>
<feature type="region of interest" description="Disordered" evidence="1">
    <location>
        <begin position="1"/>
        <end position="116"/>
    </location>
</feature>
<evidence type="ECO:0000313" key="2">
    <source>
        <dbReference type="EMBL" id="KAK1278922.1"/>
    </source>
</evidence>
<feature type="compositionally biased region" description="Basic and acidic residues" evidence="1">
    <location>
        <begin position="101"/>
        <end position="116"/>
    </location>
</feature>
<name>A0AAV9BQY8_ACOGR</name>